<evidence type="ECO:0000313" key="2">
    <source>
        <dbReference type="EMBL" id="MBP2397604.1"/>
    </source>
</evidence>
<dbReference type="InterPro" id="IPR043519">
    <property type="entry name" value="NT_sf"/>
</dbReference>
<evidence type="ECO:0000256" key="1">
    <source>
        <dbReference type="ARBA" id="ARBA00023118"/>
    </source>
</evidence>
<reference evidence="2 3" key="1">
    <citation type="submission" date="2021-03" db="EMBL/GenBank/DDBJ databases">
        <title>Sequencing the genomes of 1000 actinobacteria strains.</title>
        <authorList>
            <person name="Klenk H.-P."/>
        </authorList>
    </citation>
    <scope>NUCLEOTIDE SEQUENCE [LARGE SCALE GENOMIC DNA]</scope>
    <source>
        <strain evidence="2 3">DSM 20168</strain>
    </source>
</reference>
<accession>A0ABS4XM77</accession>
<gene>
    <name evidence="2" type="ORF">JOF39_000685</name>
</gene>
<name>A0ABS4XM77_GLUPR</name>
<dbReference type="RefSeq" id="WP_188947004.1">
    <property type="nucleotide sequence ID" value="NZ_BMPH01000002.1"/>
</dbReference>
<organism evidence="2 3">
    <name type="scientific">Glutamicibacter protophormiae</name>
    <name type="common">Brevibacterium protophormiae</name>
    <dbReference type="NCBI Taxonomy" id="37930"/>
    <lineage>
        <taxon>Bacteria</taxon>
        <taxon>Bacillati</taxon>
        <taxon>Actinomycetota</taxon>
        <taxon>Actinomycetes</taxon>
        <taxon>Micrococcales</taxon>
        <taxon>Micrococcaceae</taxon>
        <taxon>Glutamicibacter</taxon>
    </lineage>
</organism>
<dbReference type="EMBL" id="JAGIOJ010000001">
    <property type="protein sequence ID" value="MBP2397604.1"/>
    <property type="molecule type" value="Genomic_DNA"/>
</dbReference>
<dbReference type="Pfam" id="PF18144">
    <property type="entry name" value="SMODS"/>
    <property type="match status" value="1"/>
</dbReference>
<sequence>MAETVSSWFASLNSLYTPLSSHFDAAKSHKDSVEARLNYVIGVYRMFEIGSLRHGTGIWRHSDADYLASLKGGRPQSSTTMLNKVRDALIGRFLNTTISVRSPAVVCRFSDCEVEVVPGYVADTTNGPGYWIADPASTGGWMKTYPEAHNDFVNSVNKKVGGGAKTLARQLKVWKYERDVPVSSCYLEMRAAKYMEGQQSYVSIFDLYLSLSSIYSANLAAMNDPTGLGSRFTACSSDAAKTVALSKLSTAVSRSYRAFDHYQAGDHAKSIGQLKLLFNR</sequence>
<comment type="caution">
    <text evidence="2">The sequence shown here is derived from an EMBL/GenBank/DDBJ whole genome shotgun (WGS) entry which is preliminary data.</text>
</comment>
<dbReference type="SUPFAM" id="SSF81301">
    <property type="entry name" value="Nucleotidyltransferase"/>
    <property type="match status" value="1"/>
</dbReference>
<dbReference type="CDD" id="cd05400">
    <property type="entry name" value="NT_2-5OAS_ClassI-CCAase"/>
    <property type="match status" value="1"/>
</dbReference>
<protein>
    <recommendedName>
        <fullName evidence="4">Nucleotidyltransferase</fullName>
    </recommendedName>
</protein>
<dbReference type="Proteomes" id="UP001195422">
    <property type="component" value="Unassembled WGS sequence"/>
</dbReference>
<dbReference type="InterPro" id="IPR006116">
    <property type="entry name" value="NT_2-5OAS_ClassI-CCAase"/>
</dbReference>
<keyword evidence="1" id="KW-0051">Antiviral defense</keyword>
<keyword evidence="3" id="KW-1185">Reference proteome</keyword>
<evidence type="ECO:0000313" key="3">
    <source>
        <dbReference type="Proteomes" id="UP001195422"/>
    </source>
</evidence>
<evidence type="ECO:0008006" key="4">
    <source>
        <dbReference type="Google" id="ProtNLM"/>
    </source>
</evidence>
<proteinExistence type="predicted"/>